<dbReference type="GeneID" id="36321423"/>
<dbReference type="Pfam" id="PF14976">
    <property type="entry name" value="YPEH2ZP"/>
    <property type="match status" value="1"/>
</dbReference>
<sequence length="133" mass="15362">MKSTTKYIYTLKCRKCCKCLTEKSMRSVLISNNKIKLFSTNYPTDNIKKSGITYRTKSCLCLISNVICKICNIILGYTILAPCDLCLQNKNNGHLWMFSLNKVYYDIILQGNSLLIWKINECNDAKSQEIKIR</sequence>
<evidence type="ECO:0000313" key="2">
    <source>
        <dbReference type="EMBL" id="KKO76001.1"/>
    </source>
</evidence>
<comment type="similarity">
    <text evidence="1">Belongs to the FAM72 family.</text>
</comment>
<dbReference type="RefSeq" id="XP_024331743.1">
    <property type="nucleotide sequence ID" value="XM_024476470.1"/>
</dbReference>
<dbReference type="InterPro" id="IPR026768">
    <property type="entry name" value="YPEH2ZP"/>
</dbReference>
<proteinExistence type="inferred from homology"/>
<dbReference type="PANTHER" id="PTHR31841:SF1">
    <property type="entry name" value="PROTEIN FAM72A-RELATED"/>
    <property type="match status" value="1"/>
</dbReference>
<name>A0A0F9WF81_9MICR</name>
<organism evidence="2 3">
    <name type="scientific">Vairimorpha ceranae</name>
    <dbReference type="NCBI Taxonomy" id="40302"/>
    <lineage>
        <taxon>Eukaryota</taxon>
        <taxon>Fungi</taxon>
        <taxon>Fungi incertae sedis</taxon>
        <taxon>Microsporidia</taxon>
        <taxon>Nosematidae</taxon>
        <taxon>Vairimorpha</taxon>
    </lineage>
</organism>
<dbReference type="AlphaFoldDB" id="A0A0F9WF81"/>
<dbReference type="VEuPathDB" id="MicrosporidiaDB:G9O61_00g011930"/>
<dbReference type="OrthoDB" id="2526683at2759"/>
<protein>
    <submittedName>
        <fullName evidence="2">Protein fam72a</fullName>
    </submittedName>
</protein>
<keyword evidence="3" id="KW-1185">Reference proteome</keyword>
<reference evidence="2 3" key="1">
    <citation type="journal article" date="2015" name="Environ. Microbiol.">
        <title>Genome analyses suggest the presence of polyploidy and recent human-driven expansions in eight global populations of the honeybee pathogen Nosema ceranae.</title>
        <authorList>
            <person name="Pelin A."/>
            <person name="Selman M."/>
            <person name="Aris-Brosou S."/>
            <person name="Farinelli L."/>
            <person name="Corradi N."/>
        </authorList>
    </citation>
    <scope>NUCLEOTIDE SEQUENCE [LARGE SCALE GENOMIC DNA]</scope>
    <source>
        <strain evidence="2 3">PA08 1199</strain>
    </source>
</reference>
<dbReference type="EMBL" id="JPQZ01000008">
    <property type="protein sequence ID" value="KKO76001.1"/>
    <property type="molecule type" value="Genomic_DNA"/>
</dbReference>
<comment type="caution">
    <text evidence="2">The sequence shown here is derived from an EMBL/GenBank/DDBJ whole genome shotgun (WGS) entry which is preliminary data.</text>
</comment>
<evidence type="ECO:0000256" key="1">
    <source>
        <dbReference type="ARBA" id="ARBA00006888"/>
    </source>
</evidence>
<gene>
    <name evidence="2" type="ORF">AAJ76_800054685</name>
</gene>
<dbReference type="PANTHER" id="PTHR31841">
    <property type="entry name" value="PROTEIN FAM72A-RELATED"/>
    <property type="match status" value="1"/>
</dbReference>
<accession>A0A0F9WF81</accession>
<dbReference type="VEuPathDB" id="MicrosporidiaDB:AAJ76_800054685"/>
<dbReference type="Proteomes" id="UP000034350">
    <property type="component" value="Unassembled WGS sequence"/>
</dbReference>
<dbReference type="GO" id="GO:0005829">
    <property type="term" value="C:cytosol"/>
    <property type="evidence" value="ECO:0007669"/>
    <property type="project" value="TreeGrafter"/>
</dbReference>
<evidence type="ECO:0000313" key="3">
    <source>
        <dbReference type="Proteomes" id="UP000034350"/>
    </source>
</evidence>